<reference evidence="2 3" key="1">
    <citation type="submission" date="2022-06" db="EMBL/GenBank/DDBJ databases">
        <title>Ideonella sp. NS12-5 Genome sequencing and assembly.</title>
        <authorList>
            <person name="Jung Y."/>
        </authorList>
    </citation>
    <scope>NUCLEOTIDE SEQUENCE [LARGE SCALE GENOMIC DNA]</scope>
    <source>
        <strain evidence="2 3">NS12-5</strain>
    </source>
</reference>
<dbReference type="Gene3D" id="3.60.15.10">
    <property type="entry name" value="Ribonuclease Z/Hydroxyacylglutathione hydrolase-like"/>
    <property type="match status" value="1"/>
</dbReference>
<accession>A0ABT1BIL5</accession>
<dbReference type="InterPro" id="IPR036866">
    <property type="entry name" value="RibonucZ/Hydroxyglut_hydro"/>
</dbReference>
<organism evidence="2 3">
    <name type="scientific">Ideonella oryzae</name>
    <dbReference type="NCBI Taxonomy" id="2937441"/>
    <lineage>
        <taxon>Bacteria</taxon>
        <taxon>Pseudomonadati</taxon>
        <taxon>Pseudomonadota</taxon>
        <taxon>Betaproteobacteria</taxon>
        <taxon>Burkholderiales</taxon>
        <taxon>Sphaerotilaceae</taxon>
        <taxon>Ideonella</taxon>
    </lineage>
</organism>
<dbReference type="Pfam" id="PF00753">
    <property type="entry name" value="Lactamase_B"/>
    <property type="match status" value="1"/>
</dbReference>
<dbReference type="CDD" id="cd16282">
    <property type="entry name" value="metallo-hydrolase-like_MBL-fold"/>
    <property type="match status" value="1"/>
</dbReference>
<evidence type="ECO:0000313" key="2">
    <source>
        <dbReference type="EMBL" id="MCO5976067.1"/>
    </source>
</evidence>
<evidence type="ECO:0000313" key="3">
    <source>
        <dbReference type="Proteomes" id="UP001204851"/>
    </source>
</evidence>
<feature type="domain" description="Metallo-beta-lactamase" evidence="1">
    <location>
        <begin position="45"/>
        <end position="231"/>
    </location>
</feature>
<keyword evidence="3" id="KW-1185">Reference proteome</keyword>
<dbReference type="InterPro" id="IPR050855">
    <property type="entry name" value="NDM-1-like"/>
</dbReference>
<sequence length="304" mass="33357">MVCVATARAALVAEPEPLPLQQVADNIWFVQGQAALGAPANRNFISNAGFIVTPDGVVVVDALGSPALARALLASIRSVTRQPVRWVVVTHYHADHVYGLQVFKDLGATVIARQEGREYLNSDTAQRRLEASRQELAPWVDAQTRLVPADRWLDADTTLTVGGERLLLRHVGPAHTAEDLAVFVERNRVLFAGDLVFRGRVPYVGTADSQAWITALTGLIDLKPAVIVPGHGALSREPLADLTLTRDYLQYLRRSMAEAAANLEPFEDAYARTDWSAFEHLPLFGVANRINAYNTYLLMEQAGR</sequence>
<comment type="caution">
    <text evidence="2">The sequence shown here is derived from an EMBL/GenBank/DDBJ whole genome shotgun (WGS) entry which is preliminary data.</text>
</comment>
<name>A0ABT1BIL5_9BURK</name>
<proteinExistence type="predicted"/>
<dbReference type="PANTHER" id="PTHR42951:SF20">
    <property type="entry name" value="BETA LACTAMASE"/>
    <property type="match status" value="1"/>
</dbReference>
<evidence type="ECO:0000259" key="1">
    <source>
        <dbReference type="SMART" id="SM00849"/>
    </source>
</evidence>
<dbReference type="SUPFAM" id="SSF56281">
    <property type="entry name" value="Metallo-hydrolase/oxidoreductase"/>
    <property type="match status" value="1"/>
</dbReference>
<dbReference type="PANTHER" id="PTHR42951">
    <property type="entry name" value="METALLO-BETA-LACTAMASE DOMAIN-CONTAINING"/>
    <property type="match status" value="1"/>
</dbReference>
<dbReference type="EMBL" id="JAMXMC010000002">
    <property type="protein sequence ID" value="MCO5976067.1"/>
    <property type="molecule type" value="Genomic_DNA"/>
</dbReference>
<gene>
    <name evidence="2" type="ORF">M0L44_04910</name>
</gene>
<dbReference type="SMART" id="SM00849">
    <property type="entry name" value="Lactamase_B"/>
    <property type="match status" value="1"/>
</dbReference>
<dbReference type="InterPro" id="IPR001279">
    <property type="entry name" value="Metallo-B-lactamas"/>
</dbReference>
<protein>
    <submittedName>
        <fullName evidence="2">MBL fold metallo-hydrolase</fullName>
    </submittedName>
</protein>
<dbReference type="Proteomes" id="UP001204851">
    <property type="component" value="Unassembled WGS sequence"/>
</dbReference>